<dbReference type="PROSITE" id="PS51704">
    <property type="entry name" value="GP_PDE"/>
    <property type="match status" value="1"/>
</dbReference>
<name>A0ABQ1RGT4_9MICO</name>
<dbReference type="Pfam" id="PF03009">
    <property type="entry name" value="GDPD"/>
    <property type="match status" value="1"/>
</dbReference>
<dbReference type="SUPFAM" id="SSF51695">
    <property type="entry name" value="PLC-like phosphodiesterases"/>
    <property type="match status" value="1"/>
</dbReference>
<dbReference type="Gene3D" id="3.20.20.190">
    <property type="entry name" value="Phosphatidylinositol (PI) phosphodiesterase"/>
    <property type="match status" value="1"/>
</dbReference>
<comment type="caution">
    <text evidence="2">The sequence shown here is derived from an EMBL/GenBank/DDBJ whole genome shotgun (WGS) entry which is preliminary data.</text>
</comment>
<evidence type="ECO:0000313" key="2">
    <source>
        <dbReference type="EMBL" id="GGD69344.1"/>
    </source>
</evidence>
<accession>A0ABQ1RGT4</accession>
<keyword evidence="3" id="KW-1185">Reference proteome</keyword>
<dbReference type="EMBL" id="BMCM01000001">
    <property type="protein sequence ID" value="GGD69344.1"/>
    <property type="molecule type" value="Genomic_DNA"/>
</dbReference>
<organism evidence="2 3">
    <name type="scientific">Microbacterium murale</name>
    <dbReference type="NCBI Taxonomy" id="1081040"/>
    <lineage>
        <taxon>Bacteria</taxon>
        <taxon>Bacillati</taxon>
        <taxon>Actinomycetota</taxon>
        <taxon>Actinomycetes</taxon>
        <taxon>Micrococcales</taxon>
        <taxon>Microbacteriaceae</taxon>
        <taxon>Microbacterium</taxon>
    </lineage>
</organism>
<dbReference type="Proteomes" id="UP000629365">
    <property type="component" value="Unassembled WGS sequence"/>
</dbReference>
<reference evidence="3" key="1">
    <citation type="journal article" date="2019" name="Int. J. Syst. Evol. Microbiol.">
        <title>The Global Catalogue of Microorganisms (GCM) 10K type strain sequencing project: providing services to taxonomists for standard genome sequencing and annotation.</title>
        <authorList>
            <consortium name="The Broad Institute Genomics Platform"/>
            <consortium name="The Broad Institute Genome Sequencing Center for Infectious Disease"/>
            <person name="Wu L."/>
            <person name="Ma J."/>
        </authorList>
    </citation>
    <scope>NUCLEOTIDE SEQUENCE [LARGE SCALE GENOMIC DNA]</scope>
    <source>
        <strain evidence="3">CCM 7640</strain>
    </source>
</reference>
<dbReference type="RefSeq" id="WP_188435480.1">
    <property type="nucleotide sequence ID" value="NZ_BMCM01000001.1"/>
</dbReference>
<gene>
    <name evidence="2" type="ORF">GCM10007269_10570</name>
</gene>
<dbReference type="InterPro" id="IPR017946">
    <property type="entry name" value="PLC-like_Pdiesterase_TIM-brl"/>
</dbReference>
<feature type="domain" description="GP-PDE" evidence="1">
    <location>
        <begin position="4"/>
        <end position="278"/>
    </location>
</feature>
<sequence length="354" mass="39203">MTGRKHIAHQGVHLRATIAGENSLEALRLAARARFECVEMDVRLSRDDEFVVMHDETLNRTCLDRHGGELTELVPVWSRTLDELREGYVLRARESQVRERIPTLREYLEEARRLGILPFIELKLHDQPRRVYDDLLDMASEILGRDGFVITSNNNANLLIRGLGVRDVTLMGILYQTTFEEIEGLGGTIMAISLTRFDAAEHAALARRAHEAGILTETHVDTMAMLAWADERGIEYLSTDVIAPDAAAEASVVFAADLQAAAHDGLAENGVVTLDPGQRLTVASPEVPFGAAFLEMRMSGACDGRFAGQEFTVDAAESTRVRHQLLLSRRRAELSFVARSACVIESIGLKVTEL</sequence>
<proteinExistence type="predicted"/>
<evidence type="ECO:0000259" key="1">
    <source>
        <dbReference type="PROSITE" id="PS51704"/>
    </source>
</evidence>
<protein>
    <recommendedName>
        <fullName evidence="1">GP-PDE domain-containing protein</fullName>
    </recommendedName>
</protein>
<evidence type="ECO:0000313" key="3">
    <source>
        <dbReference type="Proteomes" id="UP000629365"/>
    </source>
</evidence>
<dbReference type="PANTHER" id="PTHR46211">
    <property type="entry name" value="GLYCEROPHOSPHORYL DIESTER PHOSPHODIESTERASE"/>
    <property type="match status" value="1"/>
</dbReference>
<dbReference type="PROSITE" id="PS50007">
    <property type="entry name" value="PIPLC_X_DOMAIN"/>
    <property type="match status" value="1"/>
</dbReference>
<dbReference type="InterPro" id="IPR030395">
    <property type="entry name" value="GP_PDE_dom"/>
</dbReference>
<dbReference type="PANTHER" id="PTHR46211:SF14">
    <property type="entry name" value="GLYCEROPHOSPHODIESTER PHOSPHODIESTERASE"/>
    <property type="match status" value="1"/>
</dbReference>